<dbReference type="GO" id="GO:0005886">
    <property type="term" value="C:plasma membrane"/>
    <property type="evidence" value="ECO:0007669"/>
    <property type="project" value="TreeGrafter"/>
</dbReference>
<organism evidence="10 11">
    <name type="scientific">Crocosphaera watsonii WH 8501</name>
    <dbReference type="NCBI Taxonomy" id="165597"/>
    <lineage>
        <taxon>Bacteria</taxon>
        <taxon>Bacillati</taxon>
        <taxon>Cyanobacteriota</taxon>
        <taxon>Cyanophyceae</taxon>
        <taxon>Oscillatoriophycideae</taxon>
        <taxon>Chroococcales</taxon>
        <taxon>Aphanothecaceae</taxon>
        <taxon>Crocosphaera</taxon>
    </lineage>
</organism>
<dbReference type="EMBL" id="AADV02000153">
    <property type="protein sequence ID" value="EAM48350.1"/>
    <property type="molecule type" value="Genomic_DNA"/>
</dbReference>
<dbReference type="Gene3D" id="3.40.50.2300">
    <property type="match status" value="1"/>
</dbReference>
<dbReference type="CDD" id="cd16922">
    <property type="entry name" value="HATPase_EvgS-ArcB-TorS-like"/>
    <property type="match status" value="1"/>
</dbReference>
<accession>Q4BWR5</accession>
<dbReference type="SUPFAM" id="SSF52172">
    <property type="entry name" value="CheY-like"/>
    <property type="match status" value="1"/>
</dbReference>
<keyword evidence="3" id="KW-0597">Phosphoprotein</keyword>
<evidence type="ECO:0000256" key="5">
    <source>
        <dbReference type="ARBA" id="ARBA00022777"/>
    </source>
</evidence>
<dbReference type="EC" id="2.7.13.3" evidence="2"/>
<comment type="caution">
    <text evidence="10">The sequence shown here is derived from an EMBL/GenBank/DDBJ whole genome shotgun (WGS) entry which is preliminary data.</text>
</comment>
<dbReference type="InterPro" id="IPR003661">
    <property type="entry name" value="HisK_dim/P_dom"/>
</dbReference>
<reference evidence="10" key="3">
    <citation type="submission" date="2016-12" db="EMBL/GenBank/DDBJ databases">
        <title>Annotation of the draft genome assembly of Crocosphaera watsonii WH 8501.</title>
        <authorList>
            <consortium name="US DOE Joint Genome Institute (JGI-ORNL)"/>
            <person name="Larimer F."/>
            <person name="Land M."/>
        </authorList>
    </citation>
    <scope>NUCLEOTIDE SEQUENCE</scope>
    <source>
        <strain evidence="10">WH 8501</strain>
    </source>
</reference>
<dbReference type="SMART" id="SM00388">
    <property type="entry name" value="HisKA"/>
    <property type="match status" value="1"/>
</dbReference>
<dbReference type="KEGG" id="cwa:CwatDRAFT_0856"/>
<dbReference type="PROSITE" id="PS50109">
    <property type="entry name" value="HIS_KIN"/>
    <property type="match status" value="1"/>
</dbReference>
<dbReference type="SUPFAM" id="SSF47384">
    <property type="entry name" value="Homodimeric domain of signal transducing histidine kinase"/>
    <property type="match status" value="1"/>
</dbReference>
<reference evidence="10" key="2">
    <citation type="submission" date="2005-06" db="EMBL/GenBank/DDBJ databases">
        <title>Sequencing of the draft genome and assembly of Crocosphaera watsonii WH 8501.</title>
        <authorList>
            <consortium name="US DOE Joint Genome Institute (JGI-PGF)"/>
            <person name="Copeland A."/>
            <person name="Lucas S."/>
            <person name="Lapidus A."/>
            <person name="Barry K."/>
            <person name="Detter C."/>
            <person name="Glavina T."/>
            <person name="Hammon N."/>
            <person name="Israni S."/>
            <person name="Pitluck S."/>
            <person name="Richardson P."/>
        </authorList>
    </citation>
    <scope>NUCLEOTIDE SEQUENCE [LARGE SCALE GENOMIC DNA]</scope>
    <source>
        <strain evidence="10">WH 8501</strain>
    </source>
</reference>
<keyword evidence="4" id="KW-0808">Transferase</keyword>
<evidence type="ECO:0000256" key="7">
    <source>
        <dbReference type="PROSITE-ProRule" id="PRU00169"/>
    </source>
</evidence>
<dbReference type="InterPro" id="IPR036097">
    <property type="entry name" value="HisK_dim/P_sf"/>
</dbReference>
<dbReference type="InterPro" id="IPR046342">
    <property type="entry name" value="CBS_dom_sf"/>
</dbReference>
<dbReference type="FunFam" id="3.30.565.10:FF:000006">
    <property type="entry name" value="Sensor histidine kinase WalK"/>
    <property type="match status" value="1"/>
</dbReference>
<dbReference type="SMART" id="SM00387">
    <property type="entry name" value="HATPase_c"/>
    <property type="match status" value="1"/>
</dbReference>
<dbReference type="Gene3D" id="1.10.287.130">
    <property type="match status" value="1"/>
</dbReference>
<dbReference type="GO" id="GO:0000155">
    <property type="term" value="F:phosphorelay sensor kinase activity"/>
    <property type="evidence" value="ECO:0007669"/>
    <property type="project" value="InterPro"/>
</dbReference>
<reference evidence="10" key="1">
    <citation type="submission" date="2004-02" db="EMBL/GenBank/DDBJ databases">
        <authorList>
            <consortium name="DOE Joint Genome Institute"/>
        </authorList>
    </citation>
    <scope>NUCLEOTIDE SEQUENCE [LARGE SCALE GENOMIC DNA]</scope>
    <source>
        <strain evidence="10">WH 8501</strain>
    </source>
</reference>
<dbReference type="Gene3D" id="3.30.565.10">
    <property type="entry name" value="Histidine kinase-like ATPase, C-terminal domain"/>
    <property type="match status" value="1"/>
</dbReference>
<dbReference type="InterPro" id="IPR001789">
    <property type="entry name" value="Sig_transdc_resp-reg_receiver"/>
</dbReference>
<dbReference type="SUPFAM" id="SSF55874">
    <property type="entry name" value="ATPase domain of HSP90 chaperone/DNA topoisomerase II/histidine kinase"/>
    <property type="match status" value="1"/>
</dbReference>
<dbReference type="InterPro" id="IPR004358">
    <property type="entry name" value="Sig_transdc_His_kin-like_C"/>
</dbReference>
<evidence type="ECO:0000256" key="6">
    <source>
        <dbReference type="ARBA" id="ARBA00023012"/>
    </source>
</evidence>
<feature type="domain" description="Response regulatory" evidence="9">
    <location>
        <begin position="585"/>
        <end position="698"/>
    </location>
</feature>
<keyword evidence="11" id="KW-1185">Reference proteome</keyword>
<dbReference type="SMART" id="SM00448">
    <property type="entry name" value="REC"/>
    <property type="match status" value="1"/>
</dbReference>
<dbReference type="Pfam" id="PF00512">
    <property type="entry name" value="HisKA"/>
    <property type="match status" value="1"/>
</dbReference>
<sequence length="840" mass="94402">MASMLTLKQFLYSVPTCSPPITYQQLQILFQCNQQGHDSVVVVNAQRIPLGIIFSRDFLLSLLNQPVVTSSPINKEISRSKHSASLGDRWDWETCMSPLTLIPYDLKVFDLVHLLNANPQGAKKPNYGLVDRRGQFLGLLDSWKILQTVLAENSPPQPELASLKGLIKELLEELPLPVMLQSHQGEIIQQNRTWREQIGEFIPPDQATACPLPQKTRDRSQQPISFDNIDNYCQTIASTSITDIACKQSLKTKKDLQTFPLPIVAKYSQESSGNCLIDNDDRESRQICEPDKVWQFIKCPLTTDKLEAPISIFVATDVTQQQQLCQELAAKNADLVQLNRLKDEFLACISHELKSPLTAVVGLSSLLQEEKIGNLNSRQVHYAQLIYRSGRQLMTLVNDLLDLTRLETGQLKLSFNPVNIREICQRAYHSITEKYQSKTEKPVDFSLEIEPELEHLLADELRLHQMLVHLLDNAMKFTQTGGKIGLKVSRWSDWLAFNVWDTGIGIPEESQHLIFQKFQQLENPLTRQFEGTGLGLVLTQRLARAHGGDISFVSKAGQGSQFTLLLPPSPHKEQPSPHDQGSNPLILIVEAIPKSIETLMDKLTQLGYRVMIARTGTEAVEKARQLRPYAIFLNPLLPLLSGWDVLTLLKSDPQTQNIRVFVTQTQGHQLLGKHRCTDGFIKIPSDLSTLEHCLKPLQPKIQVESRSLTILTLIPNFSALDKERVPLTSKLEGNLIGKLSQFNHRIVEADDLEQASLLVNVWDIDVIVLDGQFLDEPDKYLRSLAQNPELVELPLVILDVVSAQAANTIEGLSVFPCLISDSKEEISQLCQVISIAANHH</sequence>
<dbReference type="GO" id="GO:0009927">
    <property type="term" value="F:histidine phosphotransfer kinase activity"/>
    <property type="evidence" value="ECO:0007669"/>
    <property type="project" value="TreeGrafter"/>
</dbReference>
<dbReference type="CDD" id="cd00082">
    <property type="entry name" value="HisKA"/>
    <property type="match status" value="1"/>
</dbReference>
<evidence type="ECO:0000259" key="8">
    <source>
        <dbReference type="PROSITE" id="PS50109"/>
    </source>
</evidence>
<comment type="caution">
    <text evidence="7">Lacks conserved residue(s) required for the propagation of feature annotation.</text>
</comment>
<dbReference type="AlphaFoldDB" id="Q4BWR5"/>
<gene>
    <name evidence="10" type="ORF">CwatDRAFT_0856</name>
</gene>
<proteinExistence type="predicted"/>
<protein>
    <recommendedName>
        <fullName evidence="2">histidine kinase</fullName>
        <ecNumber evidence="2">2.7.13.3</ecNumber>
    </recommendedName>
</protein>
<feature type="domain" description="Histidine kinase" evidence="8">
    <location>
        <begin position="348"/>
        <end position="570"/>
    </location>
</feature>
<dbReference type="Pfam" id="PF02518">
    <property type="entry name" value="HATPase_c"/>
    <property type="match status" value="1"/>
</dbReference>
<dbReference type="GO" id="GO:0005524">
    <property type="term" value="F:ATP binding"/>
    <property type="evidence" value="ECO:0007669"/>
    <property type="project" value="UniProtKB-KW"/>
</dbReference>
<dbReference type="SUPFAM" id="SSF54631">
    <property type="entry name" value="CBS-domain pair"/>
    <property type="match status" value="1"/>
</dbReference>
<evidence type="ECO:0000256" key="2">
    <source>
        <dbReference type="ARBA" id="ARBA00012438"/>
    </source>
</evidence>
<dbReference type="PANTHER" id="PTHR43047:SF63">
    <property type="entry name" value="HISTIDINE KINASE"/>
    <property type="match status" value="1"/>
</dbReference>
<dbReference type="PROSITE" id="PS50110">
    <property type="entry name" value="RESPONSE_REGULATORY"/>
    <property type="match status" value="1"/>
</dbReference>
<dbReference type="PRINTS" id="PR00344">
    <property type="entry name" value="BCTRLSENSOR"/>
</dbReference>
<dbReference type="Proteomes" id="UP000003922">
    <property type="component" value="Unassembled WGS sequence"/>
</dbReference>
<dbReference type="InterPro" id="IPR036890">
    <property type="entry name" value="HATPase_C_sf"/>
</dbReference>
<comment type="catalytic activity">
    <reaction evidence="1">
        <text>ATP + protein L-histidine = ADP + protein N-phospho-L-histidine.</text>
        <dbReference type="EC" id="2.7.13.3"/>
    </reaction>
</comment>
<keyword evidence="5 10" id="KW-0418">Kinase</keyword>
<dbReference type="PANTHER" id="PTHR43047">
    <property type="entry name" value="TWO-COMPONENT HISTIDINE PROTEIN KINASE"/>
    <property type="match status" value="1"/>
</dbReference>
<evidence type="ECO:0000313" key="11">
    <source>
        <dbReference type="Proteomes" id="UP000003922"/>
    </source>
</evidence>
<dbReference type="InterPro" id="IPR011006">
    <property type="entry name" value="CheY-like_superfamily"/>
</dbReference>
<dbReference type="InterPro" id="IPR005467">
    <property type="entry name" value="His_kinase_dom"/>
</dbReference>
<evidence type="ECO:0000313" key="10">
    <source>
        <dbReference type="EMBL" id="EAM48350.1"/>
    </source>
</evidence>
<evidence type="ECO:0000256" key="3">
    <source>
        <dbReference type="ARBA" id="ARBA00022553"/>
    </source>
</evidence>
<evidence type="ECO:0000256" key="1">
    <source>
        <dbReference type="ARBA" id="ARBA00000085"/>
    </source>
</evidence>
<evidence type="ECO:0000259" key="9">
    <source>
        <dbReference type="PROSITE" id="PS50110"/>
    </source>
</evidence>
<evidence type="ECO:0000256" key="4">
    <source>
        <dbReference type="ARBA" id="ARBA00022679"/>
    </source>
</evidence>
<keyword evidence="6" id="KW-0902">Two-component regulatory system</keyword>
<dbReference type="InterPro" id="IPR003594">
    <property type="entry name" value="HATPase_dom"/>
</dbReference>
<name>Q4BWR5_CROWT</name>